<name>A0A0F9IJU0_9ZZZZ</name>
<accession>A0A0F9IJU0</accession>
<organism evidence="1">
    <name type="scientific">marine sediment metagenome</name>
    <dbReference type="NCBI Taxonomy" id="412755"/>
    <lineage>
        <taxon>unclassified sequences</taxon>
        <taxon>metagenomes</taxon>
        <taxon>ecological metagenomes</taxon>
    </lineage>
</organism>
<dbReference type="EMBL" id="LAZR01012252">
    <property type="protein sequence ID" value="KKM27817.1"/>
    <property type="molecule type" value="Genomic_DNA"/>
</dbReference>
<sequence>MARRKRQLKLLGDNQPETAALFTSAEFPYDTPDEIAYNAQRKKEGLFVLNPDEEEPNHDTT</sequence>
<protein>
    <submittedName>
        <fullName evidence="1">Uncharacterized protein</fullName>
    </submittedName>
</protein>
<comment type="caution">
    <text evidence="1">The sequence shown here is derived from an EMBL/GenBank/DDBJ whole genome shotgun (WGS) entry which is preliminary data.</text>
</comment>
<proteinExistence type="predicted"/>
<reference evidence="1" key="1">
    <citation type="journal article" date="2015" name="Nature">
        <title>Complex archaea that bridge the gap between prokaryotes and eukaryotes.</title>
        <authorList>
            <person name="Spang A."/>
            <person name="Saw J.H."/>
            <person name="Jorgensen S.L."/>
            <person name="Zaremba-Niedzwiedzka K."/>
            <person name="Martijn J."/>
            <person name="Lind A.E."/>
            <person name="van Eijk R."/>
            <person name="Schleper C."/>
            <person name="Guy L."/>
            <person name="Ettema T.J."/>
        </authorList>
    </citation>
    <scope>NUCLEOTIDE SEQUENCE</scope>
</reference>
<dbReference type="AlphaFoldDB" id="A0A0F9IJU0"/>
<evidence type="ECO:0000313" key="1">
    <source>
        <dbReference type="EMBL" id="KKM27817.1"/>
    </source>
</evidence>
<gene>
    <name evidence="1" type="ORF">LCGC14_1570920</name>
</gene>